<dbReference type="InterPro" id="IPR043502">
    <property type="entry name" value="DNA/RNA_pol_sf"/>
</dbReference>
<dbReference type="PANTHER" id="PTHR15503:SF45">
    <property type="entry name" value="RNA-DIRECTED DNA POLYMERASE HOMOLOG"/>
    <property type="match status" value="1"/>
</dbReference>
<organism evidence="2 3">
    <name type="scientific">Solanum verrucosum</name>
    <dbReference type="NCBI Taxonomy" id="315347"/>
    <lineage>
        <taxon>Eukaryota</taxon>
        <taxon>Viridiplantae</taxon>
        <taxon>Streptophyta</taxon>
        <taxon>Embryophyta</taxon>
        <taxon>Tracheophyta</taxon>
        <taxon>Spermatophyta</taxon>
        <taxon>Magnoliopsida</taxon>
        <taxon>eudicotyledons</taxon>
        <taxon>Gunneridae</taxon>
        <taxon>Pentapetalae</taxon>
        <taxon>asterids</taxon>
        <taxon>lamiids</taxon>
        <taxon>Solanales</taxon>
        <taxon>Solanaceae</taxon>
        <taxon>Solanoideae</taxon>
        <taxon>Solaneae</taxon>
        <taxon>Solanum</taxon>
    </lineage>
</organism>
<dbReference type="Pfam" id="PF08284">
    <property type="entry name" value="RVP_2"/>
    <property type="match status" value="1"/>
</dbReference>
<accession>A0AAF0TT76</accession>
<dbReference type="Gene3D" id="3.10.10.10">
    <property type="entry name" value="HIV Type 1 Reverse Transcriptase, subunit A, domain 1"/>
    <property type="match status" value="1"/>
</dbReference>
<dbReference type="Proteomes" id="UP001234989">
    <property type="component" value="Chromosome 4"/>
</dbReference>
<dbReference type="Gene3D" id="2.40.70.10">
    <property type="entry name" value="Acid Proteases"/>
    <property type="match status" value="1"/>
</dbReference>
<dbReference type="SUPFAM" id="SSF56672">
    <property type="entry name" value="DNA/RNA polymerases"/>
    <property type="match status" value="1"/>
</dbReference>
<evidence type="ECO:0000313" key="2">
    <source>
        <dbReference type="EMBL" id="WMV25255.1"/>
    </source>
</evidence>
<keyword evidence="3" id="KW-1185">Reference proteome</keyword>
<proteinExistence type="predicted"/>
<dbReference type="InterPro" id="IPR021109">
    <property type="entry name" value="Peptidase_aspartic_dom_sf"/>
</dbReference>
<dbReference type="PANTHER" id="PTHR15503">
    <property type="entry name" value="LDOC1 RELATED"/>
    <property type="match status" value="1"/>
</dbReference>
<evidence type="ECO:0000259" key="1">
    <source>
        <dbReference type="Pfam" id="PF17919"/>
    </source>
</evidence>
<sequence>MVTFHIQGQMDRVVLSSDKGFSVTVSVILLLSLTKIGYPTLSLKEGTMVDLHCLFVLNMEKSMRVQPNPSSDSSGIQKQNRFYALYTRCEKMGSLDMVSGESILARRVYKNFPVSLPHRVTHVDLVKLDMLDFDVILGMDWLNSCCASIDCRTRVVKFLFPNDHILEWKEGNSMPKIPLVNEFPEVFLDDLQGIHPEREIDFGIDFLPDTQPISIAPYRMALVELKKLKDQLKDLSDMGFTQPSISQWGSPVLFVQKKDGSLHIPTIEQGPKPFLGILFLEKELKNRLTSAPVLTLPEGTDGFVVYCDASRIKLGCVLMQNGKVIEYASGNLSLQYVLKHKDLNLRQRRWLELLKDYDMSFLYHPGKVNVVAEALSQLTVGSVAHIEDSKKELVRDIHRLDRMGDRFVDSSKGGDGVLRYQGHLFIPKDIVEFVAKCPNCQQVKVEHQRPGGLSQDISIPTWKCEYLNMDFIVGLPRTQRQHDLLWVNVD</sequence>
<dbReference type="AlphaFoldDB" id="A0AAF0TT76"/>
<dbReference type="InterPro" id="IPR041577">
    <property type="entry name" value="RT_RNaseH_2"/>
</dbReference>
<dbReference type="EMBL" id="CP133615">
    <property type="protein sequence ID" value="WMV25255.1"/>
    <property type="molecule type" value="Genomic_DNA"/>
</dbReference>
<reference evidence="2" key="1">
    <citation type="submission" date="2023-08" db="EMBL/GenBank/DDBJ databases">
        <title>A de novo genome assembly of Solanum verrucosum Schlechtendal, a Mexican diploid species geographically isolated from the other diploid A-genome species in potato relatives.</title>
        <authorList>
            <person name="Hosaka K."/>
        </authorList>
    </citation>
    <scope>NUCLEOTIDE SEQUENCE</scope>
    <source>
        <tissue evidence="2">Young leaves</tissue>
    </source>
</reference>
<dbReference type="InterPro" id="IPR032567">
    <property type="entry name" value="RTL1-rel"/>
</dbReference>
<gene>
    <name evidence="2" type="ORF">MTR67_018640</name>
</gene>
<name>A0AAF0TT76_SOLVR</name>
<dbReference type="Pfam" id="PF17919">
    <property type="entry name" value="RT_RNaseH_2"/>
    <property type="match status" value="1"/>
</dbReference>
<evidence type="ECO:0000313" key="3">
    <source>
        <dbReference type="Proteomes" id="UP001234989"/>
    </source>
</evidence>
<feature type="domain" description="Reverse transcriptase/retrotransposon-derived protein RNase H-like" evidence="1">
    <location>
        <begin position="282"/>
        <end position="333"/>
    </location>
</feature>
<protein>
    <recommendedName>
        <fullName evidence="1">Reverse transcriptase/retrotransposon-derived protein RNase H-like domain-containing protein</fullName>
    </recommendedName>
</protein>